<name>A0A8J8SYQ9_HALGN</name>
<evidence type="ECO:0000259" key="4">
    <source>
        <dbReference type="Pfam" id="PF01883"/>
    </source>
</evidence>
<dbReference type="PANTHER" id="PTHR12377">
    <property type="entry name" value="CYTOSOLIC IRON-SULFUR ASSEMBLY COMPONENT 2B-RELATED"/>
    <property type="match status" value="1"/>
</dbReference>
<proteinExistence type="inferred from homology"/>
<evidence type="ECO:0000256" key="3">
    <source>
        <dbReference type="SAM" id="Coils"/>
    </source>
</evidence>
<dbReference type="Gene3D" id="3.30.300.130">
    <property type="entry name" value="Fe-S cluster assembly (FSCA)"/>
    <property type="match status" value="1"/>
</dbReference>
<protein>
    <recommendedName>
        <fullName evidence="4">MIP18 family-like domain-containing protein</fullName>
    </recommendedName>
</protein>
<evidence type="ECO:0000313" key="5">
    <source>
        <dbReference type="EMBL" id="TNV75530.1"/>
    </source>
</evidence>
<dbReference type="InterPro" id="IPR002744">
    <property type="entry name" value="MIP18-like"/>
</dbReference>
<keyword evidence="3" id="KW-0175">Coiled coil</keyword>
<sequence length="173" mass="19856">MEINRGQPRKPLLKVITPLKDLSIQPTLIERDSGKKKFNLDLDYLKEEVYDIIRTIQDPEKPLSLEDLGVVQDDLITVYQDSLDSPPTITIIWVPTTPDCHLATTIALCLRTKLFRELSCKDAKIDILVQEGKHTIKDQIDKQVNDKERVLAAMENEAIRAAIEDLIKERTFY</sequence>
<dbReference type="GO" id="GO:0051604">
    <property type="term" value="P:protein maturation"/>
    <property type="evidence" value="ECO:0007669"/>
    <property type="project" value="InterPro"/>
</dbReference>
<feature type="coiled-coil region" evidence="3">
    <location>
        <begin position="137"/>
        <end position="164"/>
    </location>
</feature>
<dbReference type="Gene3D" id="6.10.250.1280">
    <property type="match status" value="1"/>
</dbReference>
<comment type="similarity">
    <text evidence="1">Belongs to the MIP18 family.</text>
</comment>
<dbReference type="EMBL" id="RRYP01015371">
    <property type="protein sequence ID" value="TNV75530.1"/>
    <property type="molecule type" value="Genomic_DNA"/>
</dbReference>
<keyword evidence="2" id="KW-0159">Chromosome partition</keyword>
<feature type="domain" description="MIP18 family-like" evidence="4">
    <location>
        <begin position="46"/>
        <end position="111"/>
    </location>
</feature>
<comment type="caution">
    <text evidence="5">The sequence shown here is derived from an EMBL/GenBank/DDBJ whole genome shotgun (WGS) entry which is preliminary data.</text>
</comment>
<dbReference type="SUPFAM" id="SSF117916">
    <property type="entry name" value="Fe-S cluster assembly (FSCA) domain-like"/>
    <property type="match status" value="1"/>
</dbReference>
<dbReference type="InterPro" id="IPR034904">
    <property type="entry name" value="FSCA_dom_sf"/>
</dbReference>
<dbReference type="Proteomes" id="UP000785679">
    <property type="component" value="Unassembled WGS sequence"/>
</dbReference>
<dbReference type="PANTHER" id="PTHR12377:SF2">
    <property type="entry name" value="CYTOSOLIC IRON-SULFUR ASSEMBLY COMPONENT 2A"/>
    <property type="match status" value="1"/>
</dbReference>
<dbReference type="InterPro" id="IPR039796">
    <property type="entry name" value="MIP18"/>
</dbReference>
<evidence type="ECO:0000256" key="2">
    <source>
        <dbReference type="ARBA" id="ARBA00022829"/>
    </source>
</evidence>
<dbReference type="GO" id="GO:0007059">
    <property type="term" value="P:chromosome segregation"/>
    <property type="evidence" value="ECO:0007669"/>
    <property type="project" value="UniProtKB-KW"/>
</dbReference>
<evidence type="ECO:0000313" key="6">
    <source>
        <dbReference type="Proteomes" id="UP000785679"/>
    </source>
</evidence>
<keyword evidence="6" id="KW-1185">Reference proteome</keyword>
<dbReference type="OrthoDB" id="2746at2759"/>
<dbReference type="Pfam" id="PF01883">
    <property type="entry name" value="FeS_assembly_P"/>
    <property type="match status" value="1"/>
</dbReference>
<accession>A0A8J8SYQ9</accession>
<organism evidence="5 6">
    <name type="scientific">Halteria grandinella</name>
    <dbReference type="NCBI Taxonomy" id="5974"/>
    <lineage>
        <taxon>Eukaryota</taxon>
        <taxon>Sar</taxon>
        <taxon>Alveolata</taxon>
        <taxon>Ciliophora</taxon>
        <taxon>Intramacronucleata</taxon>
        <taxon>Spirotrichea</taxon>
        <taxon>Stichotrichia</taxon>
        <taxon>Sporadotrichida</taxon>
        <taxon>Halteriidae</taxon>
        <taxon>Halteria</taxon>
    </lineage>
</organism>
<gene>
    <name evidence="5" type="ORF">FGO68_gene7357</name>
</gene>
<dbReference type="AlphaFoldDB" id="A0A8J8SYQ9"/>
<reference evidence="5" key="1">
    <citation type="submission" date="2019-06" db="EMBL/GenBank/DDBJ databases">
        <authorList>
            <person name="Zheng W."/>
        </authorList>
    </citation>
    <scope>NUCLEOTIDE SEQUENCE</scope>
    <source>
        <strain evidence="5">QDHG01</strain>
    </source>
</reference>
<evidence type="ECO:0000256" key="1">
    <source>
        <dbReference type="ARBA" id="ARBA00010381"/>
    </source>
</evidence>